<keyword evidence="1" id="KW-0472">Membrane</keyword>
<feature type="transmembrane region" description="Helical" evidence="1">
    <location>
        <begin position="168"/>
        <end position="190"/>
    </location>
</feature>
<name>A0A8K0E9U8_9ROSA</name>
<feature type="domain" description="DUF7953" evidence="3">
    <location>
        <begin position="31"/>
        <end position="144"/>
    </location>
</feature>
<keyword evidence="5" id="KW-1185">Reference proteome</keyword>
<dbReference type="Pfam" id="PF25829">
    <property type="entry name" value="DUF7953"/>
    <property type="match status" value="1"/>
</dbReference>
<dbReference type="AlphaFoldDB" id="A0A8K0E9U8"/>
<dbReference type="Proteomes" id="UP000796880">
    <property type="component" value="Unassembled WGS sequence"/>
</dbReference>
<evidence type="ECO:0000256" key="1">
    <source>
        <dbReference type="SAM" id="Phobius"/>
    </source>
</evidence>
<proteinExistence type="predicted"/>
<evidence type="ECO:0000259" key="3">
    <source>
        <dbReference type="Pfam" id="PF25829"/>
    </source>
</evidence>
<gene>
    <name evidence="4" type="ORF">FNV43_RR15970</name>
</gene>
<evidence type="ECO:0000256" key="2">
    <source>
        <dbReference type="SAM" id="SignalP"/>
    </source>
</evidence>
<sequence>MPIGNPMHPRVSWILLVFWLSFSCFPGLISSAVVTLKSIEIYKTHEMLKSVKPVVYFRCKGENKTDLPDVKKPNEVYNFKGEESWQPLTNLTNNKCKRCGFYEEDSFIKSDDIFDEWEFCPSDFPHGIYTRIKEKEMNATFACPQCIPLATASETAPDSRNEGKGMHVFLVILIVMAVSTVIIFGMVAAYKYWQKRKRQQDQARFLKLFEDGDDIEDELGLDNVM</sequence>
<keyword evidence="1" id="KW-0812">Transmembrane</keyword>
<comment type="caution">
    <text evidence="4">The sequence shown here is derived from an EMBL/GenBank/DDBJ whole genome shotgun (WGS) entry which is preliminary data.</text>
</comment>
<feature type="chain" id="PRO_5035425045" description="DUF7953 domain-containing protein" evidence="2">
    <location>
        <begin position="32"/>
        <end position="225"/>
    </location>
</feature>
<keyword evidence="2" id="KW-0732">Signal</keyword>
<keyword evidence="1" id="KW-1133">Transmembrane helix</keyword>
<protein>
    <recommendedName>
        <fullName evidence="3">DUF7953 domain-containing protein</fullName>
    </recommendedName>
</protein>
<accession>A0A8K0E9U8</accession>
<reference evidence="4" key="1">
    <citation type="submission" date="2020-03" db="EMBL/GenBank/DDBJ databases">
        <title>A high-quality chromosome-level genome assembly of a woody plant with both climbing and erect habits, Rhamnella rubrinervis.</title>
        <authorList>
            <person name="Lu Z."/>
            <person name="Yang Y."/>
            <person name="Zhu X."/>
            <person name="Sun Y."/>
        </authorList>
    </citation>
    <scope>NUCLEOTIDE SEQUENCE</scope>
    <source>
        <strain evidence="4">BYM</strain>
        <tissue evidence="4">Leaf</tissue>
    </source>
</reference>
<dbReference type="InterPro" id="IPR057713">
    <property type="entry name" value="DUF7953"/>
</dbReference>
<feature type="signal peptide" evidence="2">
    <location>
        <begin position="1"/>
        <end position="31"/>
    </location>
</feature>
<evidence type="ECO:0000313" key="5">
    <source>
        <dbReference type="Proteomes" id="UP000796880"/>
    </source>
</evidence>
<dbReference type="PANTHER" id="PTHR33780:SF3">
    <property type="entry name" value="EXPRESSED PROTEIN"/>
    <property type="match status" value="1"/>
</dbReference>
<dbReference type="EMBL" id="VOIH02000007">
    <property type="protein sequence ID" value="KAF3442054.1"/>
    <property type="molecule type" value="Genomic_DNA"/>
</dbReference>
<organism evidence="4 5">
    <name type="scientific">Rhamnella rubrinervis</name>
    <dbReference type="NCBI Taxonomy" id="2594499"/>
    <lineage>
        <taxon>Eukaryota</taxon>
        <taxon>Viridiplantae</taxon>
        <taxon>Streptophyta</taxon>
        <taxon>Embryophyta</taxon>
        <taxon>Tracheophyta</taxon>
        <taxon>Spermatophyta</taxon>
        <taxon>Magnoliopsida</taxon>
        <taxon>eudicotyledons</taxon>
        <taxon>Gunneridae</taxon>
        <taxon>Pentapetalae</taxon>
        <taxon>rosids</taxon>
        <taxon>fabids</taxon>
        <taxon>Rosales</taxon>
        <taxon>Rhamnaceae</taxon>
        <taxon>rhamnoid group</taxon>
        <taxon>Rhamneae</taxon>
        <taxon>Rhamnella</taxon>
    </lineage>
</organism>
<evidence type="ECO:0000313" key="4">
    <source>
        <dbReference type="EMBL" id="KAF3442054.1"/>
    </source>
</evidence>
<dbReference type="OrthoDB" id="2014701at2759"/>
<dbReference type="PANTHER" id="PTHR33780">
    <property type="entry name" value="EXPRESSED PROTEIN"/>
    <property type="match status" value="1"/>
</dbReference>